<name>A0A3B0SDN0_9ZZZZ</name>
<accession>A0A3B0SDN0</accession>
<keyword evidence="2" id="KW-0812">Transmembrane</keyword>
<protein>
    <recommendedName>
        <fullName evidence="4">SPOR domain-containing protein</fullName>
    </recommendedName>
</protein>
<gene>
    <name evidence="3" type="ORF">MNBD_ALPHA01-180</name>
</gene>
<evidence type="ECO:0000256" key="2">
    <source>
        <dbReference type="SAM" id="Phobius"/>
    </source>
</evidence>
<keyword evidence="2" id="KW-1133">Transmembrane helix</keyword>
<keyword evidence="2" id="KW-0472">Membrane</keyword>
<evidence type="ECO:0000313" key="3">
    <source>
        <dbReference type="EMBL" id="VAV98996.1"/>
    </source>
</evidence>
<evidence type="ECO:0008006" key="4">
    <source>
        <dbReference type="Google" id="ProtNLM"/>
    </source>
</evidence>
<sequence length="206" mass="22426">MSDEGEKSSWLEPLPEEYTAEGDMTGRRMLVATLTVIVLAVFGGLIWYSYMAGADNGPVPVVRADKSVVREKPDNPGGMQVLNQDKRVFDRVASDKAEKNESLGPSAELPVERPVADDSPVKKIAEEIKQPEAEKPDPQPEIVARKVAEIAPAVKGKDGKFLVQLGAFGKKTTAEQLWRKLQKDNTILLAGLDADIMMVDLGKKGV</sequence>
<feature type="transmembrane region" description="Helical" evidence="2">
    <location>
        <begin position="29"/>
        <end position="50"/>
    </location>
</feature>
<dbReference type="AlphaFoldDB" id="A0A3B0SDN0"/>
<evidence type="ECO:0000256" key="1">
    <source>
        <dbReference type="SAM" id="MobiDB-lite"/>
    </source>
</evidence>
<reference evidence="3" key="1">
    <citation type="submission" date="2018-06" db="EMBL/GenBank/DDBJ databases">
        <authorList>
            <person name="Zhirakovskaya E."/>
        </authorList>
    </citation>
    <scope>NUCLEOTIDE SEQUENCE</scope>
</reference>
<proteinExistence type="predicted"/>
<organism evidence="3">
    <name type="scientific">hydrothermal vent metagenome</name>
    <dbReference type="NCBI Taxonomy" id="652676"/>
    <lineage>
        <taxon>unclassified sequences</taxon>
        <taxon>metagenomes</taxon>
        <taxon>ecological metagenomes</taxon>
    </lineage>
</organism>
<feature type="non-terminal residue" evidence="3">
    <location>
        <position position="206"/>
    </location>
</feature>
<dbReference type="EMBL" id="UOEJ01000107">
    <property type="protein sequence ID" value="VAV98996.1"/>
    <property type="molecule type" value="Genomic_DNA"/>
</dbReference>
<feature type="region of interest" description="Disordered" evidence="1">
    <location>
        <begin position="94"/>
        <end position="113"/>
    </location>
</feature>